<dbReference type="Gene3D" id="3.40.50.10330">
    <property type="entry name" value="Probable inorganic polyphosphate/atp-NAD kinase, domain 1"/>
    <property type="match status" value="2"/>
</dbReference>
<dbReference type="Pfam" id="PF20143">
    <property type="entry name" value="NAD_kinase_C"/>
    <property type="match status" value="1"/>
</dbReference>
<accession>A0A8C2RF71</accession>
<keyword evidence="3" id="KW-0808">Transferase</keyword>
<dbReference type="GO" id="GO:0019674">
    <property type="term" value="P:NAD+ metabolic process"/>
    <property type="evidence" value="ECO:0007669"/>
    <property type="project" value="InterPro"/>
</dbReference>
<dbReference type="AlphaFoldDB" id="A0A8C2RF71"/>
<dbReference type="PANTHER" id="PTHR20275">
    <property type="entry name" value="NAD KINASE"/>
    <property type="match status" value="1"/>
</dbReference>
<comment type="similarity">
    <text evidence="1">Belongs to the NAD kinase family.</text>
</comment>
<keyword evidence="4" id="KW-0418">Kinase</keyword>
<dbReference type="PANTHER" id="PTHR20275:SF0">
    <property type="entry name" value="NAD KINASE"/>
    <property type="match status" value="1"/>
</dbReference>
<evidence type="ECO:0000256" key="1">
    <source>
        <dbReference type="ARBA" id="ARBA00010995"/>
    </source>
</evidence>
<dbReference type="EC" id="2.7.1.23" evidence="2"/>
<evidence type="ECO:0000256" key="2">
    <source>
        <dbReference type="ARBA" id="ARBA00012120"/>
    </source>
</evidence>
<evidence type="ECO:0000256" key="3">
    <source>
        <dbReference type="ARBA" id="ARBA00022679"/>
    </source>
</evidence>
<dbReference type="InterPro" id="IPR017437">
    <property type="entry name" value="ATP-NAD_kinase_PpnK-typ_C"/>
</dbReference>
<feature type="region of interest" description="Disordered" evidence="7">
    <location>
        <begin position="377"/>
        <end position="396"/>
    </location>
</feature>
<name>A0A8C2RF71_CAPHI</name>
<dbReference type="InterPro" id="IPR002504">
    <property type="entry name" value="NADK"/>
</dbReference>
<dbReference type="Pfam" id="PF01513">
    <property type="entry name" value="NAD_kinase"/>
    <property type="match status" value="1"/>
</dbReference>
<reference evidence="8" key="2">
    <citation type="submission" date="2025-08" db="UniProtKB">
        <authorList>
            <consortium name="Ensembl"/>
        </authorList>
    </citation>
    <scope>IDENTIFICATION</scope>
</reference>
<evidence type="ECO:0000256" key="4">
    <source>
        <dbReference type="ARBA" id="ARBA00022777"/>
    </source>
</evidence>
<sequence>MGRPLSRSLCGPHPEGASGRGTAGHGEGRHTVQVPAGQHIQDPASQRLTWNKSPKSVLVIKKIRDASLLQPFKELCAYLMENNMVVYVEKKVLEDPALLSDDHFGPVKRKFCTFREDYDDISNQIDLIICLGGDGTLLYASSLFQGSVPPVMAFHLGSLGFLTPFNFENFQSRLKVRVVKEPRGKKVAVPNGISENGVLAAGLDVEVGKQAVQYQVLNEVVIDRGPSSYLSNVDVYLDGHLITTVQGDGVIVSTPTGVIVSTPTGSTAYAAAAGASMIHPNVPAIMVTPICPHSLSFRPIVVPAGVELKIMLSPEARNTAWVSFDGRKRQEIRHGDSISITTSCYPLPSICVRDPVSDWFESLAQCLHWNVRKKQAHFPEDEEDADAEGGEEQAGS</sequence>
<keyword evidence="5" id="KW-0521">NADP</keyword>
<dbReference type="GO" id="GO:0006741">
    <property type="term" value="P:NADP+ biosynthetic process"/>
    <property type="evidence" value="ECO:0007669"/>
    <property type="project" value="InterPro"/>
</dbReference>
<evidence type="ECO:0000256" key="7">
    <source>
        <dbReference type="SAM" id="MobiDB-lite"/>
    </source>
</evidence>
<evidence type="ECO:0000256" key="5">
    <source>
        <dbReference type="ARBA" id="ARBA00022857"/>
    </source>
</evidence>
<organism evidence="8">
    <name type="scientific">Capra hircus</name>
    <name type="common">Goat</name>
    <dbReference type="NCBI Taxonomy" id="9925"/>
    <lineage>
        <taxon>Eukaryota</taxon>
        <taxon>Metazoa</taxon>
        <taxon>Chordata</taxon>
        <taxon>Craniata</taxon>
        <taxon>Vertebrata</taxon>
        <taxon>Euteleostomi</taxon>
        <taxon>Mammalia</taxon>
        <taxon>Eutheria</taxon>
        <taxon>Laurasiatheria</taxon>
        <taxon>Artiodactyla</taxon>
        <taxon>Ruminantia</taxon>
        <taxon>Pecora</taxon>
        <taxon>Bovidae</taxon>
        <taxon>Caprinae</taxon>
        <taxon>Capra</taxon>
    </lineage>
</organism>
<dbReference type="SUPFAM" id="SSF111331">
    <property type="entry name" value="NAD kinase/diacylglycerol kinase-like"/>
    <property type="match status" value="2"/>
</dbReference>
<dbReference type="Gene3D" id="2.60.200.30">
    <property type="entry name" value="Probable inorganic polyphosphate/atp-NAD kinase, domain 2"/>
    <property type="match status" value="2"/>
</dbReference>
<evidence type="ECO:0000256" key="6">
    <source>
        <dbReference type="ARBA" id="ARBA00023027"/>
    </source>
</evidence>
<reference evidence="8" key="1">
    <citation type="submission" date="2019-03" db="EMBL/GenBank/DDBJ databases">
        <title>Genome sequencing and reference-guided assembly of Black Bengal Goat (Capra hircus).</title>
        <authorList>
            <person name="Siddiki A.Z."/>
            <person name="Baten A."/>
            <person name="Billah M."/>
            <person name="Alam M.A.U."/>
            <person name="Shawrob K.S.M."/>
            <person name="Saha S."/>
            <person name="Chowdhury M."/>
            <person name="Rahman A.H."/>
            <person name="Stear M."/>
            <person name="Miah G."/>
            <person name="Das G.B."/>
            <person name="Hossain M.M."/>
            <person name="Kumkum M."/>
            <person name="Islam M.S."/>
            <person name="Mollah A.M."/>
            <person name="Ahsan A."/>
            <person name="Tusar F."/>
            <person name="Khan M.K.I."/>
        </authorList>
    </citation>
    <scope>NUCLEOTIDE SEQUENCE [LARGE SCALE GENOMIC DNA]</scope>
</reference>
<dbReference type="InterPro" id="IPR016064">
    <property type="entry name" value="NAD/diacylglycerol_kinase_sf"/>
</dbReference>
<feature type="compositionally biased region" description="Acidic residues" evidence="7">
    <location>
        <begin position="380"/>
        <end position="396"/>
    </location>
</feature>
<feature type="region of interest" description="Disordered" evidence="7">
    <location>
        <begin position="1"/>
        <end position="30"/>
    </location>
</feature>
<keyword evidence="6" id="KW-0520">NAD</keyword>
<dbReference type="InterPro" id="IPR017438">
    <property type="entry name" value="ATP-NAD_kinase_N"/>
</dbReference>
<proteinExistence type="inferred from homology"/>
<dbReference type="Ensembl" id="ENSCHIT00010038735.1">
    <property type="protein sequence ID" value="ENSCHIP00010027408.1"/>
    <property type="gene ID" value="ENSCHIG00010019553.1"/>
</dbReference>
<protein>
    <recommendedName>
        <fullName evidence="2">NAD(+) kinase</fullName>
        <ecNumber evidence="2">2.7.1.23</ecNumber>
    </recommendedName>
</protein>
<dbReference type="GO" id="GO:0003951">
    <property type="term" value="F:NAD+ kinase activity"/>
    <property type="evidence" value="ECO:0007669"/>
    <property type="project" value="UniProtKB-EC"/>
</dbReference>
<dbReference type="HAMAP" id="MF_00361">
    <property type="entry name" value="NAD_kinase"/>
    <property type="match status" value="1"/>
</dbReference>
<evidence type="ECO:0000313" key="8">
    <source>
        <dbReference type="Ensembl" id="ENSCHIP00010027408.1"/>
    </source>
</evidence>